<dbReference type="RefSeq" id="WP_344192843.1">
    <property type="nucleotide sequence ID" value="NZ_BAAARN010000001.1"/>
</dbReference>
<evidence type="ECO:0000256" key="1">
    <source>
        <dbReference type="SAM" id="MobiDB-lite"/>
    </source>
</evidence>
<keyword evidence="4" id="KW-1185">Reference proteome</keyword>
<feature type="compositionally biased region" description="Basic residues" evidence="1">
    <location>
        <begin position="1"/>
        <end position="10"/>
    </location>
</feature>
<feature type="region of interest" description="Disordered" evidence="1">
    <location>
        <begin position="1"/>
        <end position="24"/>
    </location>
</feature>
<dbReference type="Proteomes" id="UP001501326">
    <property type="component" value="Unassembled WGS sequence"/>
</dbReference>
<accession>A0ABP6H7L2</accession>
<dbReference type="EMBL" id="BAAARN010000001">
    <property type="protein sequence ID" value="GAA2736311.1"/>
    <property type="molecule type" value="Genomic_DNA"/>
</dbReference>
<dbReference type="Pfam" id="PF19348">
    <property type="entry name" value="DUF5926"/>
    <property type="match status" value="1"/>
</dbReference>
<comment type="caution">
    <text evidence="3">The sequence shown here is derived from an EMBL/GenBank/DDBJ whole genome shotgun (WGS) entry which is preliminary data.</text>
</comment>
<evidence type="ECO:0000259" key="2">
    <source>
        <dbReference type="Pfam" id="PF19348"/>
    </source>
</evidence>
<evidence type="ECO:0000313" key="3">
    <source>
        <dbReference type="EMBL" id="GAA2736311.1"/>
    </source>
</evidence>
<proteinExistence type="predicted"/>
<dbReference type="InterPro" id="IPR045970">
    <property type="entry name" value="DUF5926"/>
</dbReference>
<sequence length="300" mass="31754">MGKASRRRKHGADQGSAEAARTKVAPAPFVSRPFEGLPNETDWVAMREILPAATATVTFAKGQAPEGSPSDVTVATVLPMAWPGLHRADGTVFFGTQSGSVSGDASRDLALCLLAAGAAEKGTPITSTPAATAESPRLQDLIDTTAPFEVTVHEGFDFWVGDSELDDDAKSSLERANESVIPTVKMDAAASAYWCRIGERTHIRLVLPEDEDTATDALARLHAAGESGLGGPTRLLGAFRACGLLVPVWDLEPEKTSADYEGPLGEFMTRYAEAVASTDSLTADERRAKSGLLSRQVTLR</sequence>
<protein>
    <submittedName>
        <fullName evidence="3">DUF5926 family protein</fullName>
    </submittedName>
</protein>
<name>A0ABP6H7L2_9MICO</name>
<organism evidence="3 4">
    <name type="scientific">Pedococcus aerophilus</name>
    <dbReference type="NCBI Taxonomy" id="436356"/>
    <lineage>
        <taxon>Bacteria</taxon>
        <taxon>Bacillati</taxon>
        <taxon>Actinomycetota</taxon>
        <taxon>Actinomycetes</taxon>
        <taxon>Micrococcales</taxon>
        <taxon>Intrasporangiaceae</taxon>
        <taxon>Pedococcus</taxon>
    </lineage>
</organism>
<reference evidence="4" key="1">
    <citation type="journal article" date="2019" name="Int. J. Syst. Evol. Microbiol.">
        <title>The Global Catalogue of Microorganisms (GCM) 10K type strain sequencing project: providing services to taxonomists for standard genome sequencing and annotation.</title>
        <authorList>
            <consortium name="The Broad Institute Genomics Platform"/>
            <consortium name="The Broad Institute Genome Sequencing Center for Infectious Disease"/>
            <person name="Wu L."/>
            <person name="Ma J."/>
        </authorList>
    </citation>
    <scope>NUCLEOTIDE SEQUENCE [LARGE SCALE GENOMIC DNA]</scope>
    <source>
        <strain evidence="4">JCM 16378</strain>
    </source>
</reference>
<feature type="domain" description="DUF5926" evidence="2">
    <location>
        <begin position="33"/>
        <end position="300"/>
    </location>
</feature>
<evidence type="ECO:0000313" key="4">
    <source>
        <dbReference type="Proteomes" id="UP001501326"/>
    </source>
</evidence>
<gene>
    <name evidence="3" type="ORF">GCM10009867_20730</name>
</gene>